<reference evidence="2 3" key="1">
    <citation type="submission" date="2020-08" db="EMBL/GenBank/DDBJ databases">
        <title>Genomic Encyclopedia of Type Strains, Phase IV (KMG-IV): sequencing the most valuable type-strain genomes for metagenomic binning, comparative biology and taxonomic classification.</title>
        <authorList>
            <person name="Goeker M."/>
        </authorList>
    </citation>
    <scope>NUCLEOTIDE SEQUENCE [LARGE SCALE GENOMIC DNA]</scope>
    <source>
        <strain evidence="2 3">DSM 29050</strain>
    </source>
</reference>
<dbReference type="Proteomes" id="UP000581447">
    <property type="component" value="Unassembled WGS sequence"/>
</dbReference>
<evidence type="ECO:0000313" key="3">
    <source>
        <dbReference type="Proteomes" id="UP000581447"/>
    </source>
</evidence>
<feature type="signal peptide" evidence="1">
    <location>
        <begin position="1"/>
        <end position="16"/>
    </location>
</feature>
<evidence type="ECO:0000256" key="1">
    <source>
        <dbReference type="SAM" id="SignalP"/>
    </source>
</evidence>
<dbReference type="RefSeq" id="WP_183941983.1">
    <property type="nucleotide sequence ID" value="NZ_BAABBG010000005.1"/>
</dbReference>
<comment type="caution">
    <text evidence="2">The sequence shown here is derived from an EMBL/GenBank/DDBJ whole genome shotgun (WGS) entry which is preliminary data.</text>
</comment>
<protein>
    <recommendedName>
        <fullName evidence="4">Secreted protein</fullName>
    </recommendedName>
</protein>
<keyword evidence="3" id="KW-1185">Reference proteome</keyword>
<dbReference type="AlphaFoldDB" id="A0A840B3G3"/>
<name>A0A840B3G3_9SPHN</name>
<organism evidence="2 3">
    <name type="scientific">Sphingorhabdus rigui</name>
    <dbReference type="NCBI Taxonomy" id="1282858"/>
    <lineage>
        <taxon>Bacteria</taxon>
        <taxon>Pseudomonadati</taxon>
        <taxon>Pseudomonadota</taxon>
        <taxon>Alphaproteobacteria</taxon>
        <taxon>Sphingomonadales</taxon>
        <taxon>Sphingomonadaceae</taxon>
        <taxon>Sphingorhabdus</taxon>
    </lineage>
</organism>
<dbReference type="EMBL" id="JACIEA010000002">
    <property type="protein sequence ID" value="MBB3943706.1"/>
    <property type="molecule type" value="Genomic_DNA"/>
</dbReference>
<proteinExistence type="predicted"/>
<evidence type="ECO:0000313" key="2">
    <source>
        <dbReference type="EMBL" id="MBB3943706.1"/>
    </source>
</evidence>
<gene>
    <name evidence="2" type="ORF">GGR91_001964</name>
</gene>
<sequence>MILTAVLLAAAAAAAAAGGPIQRRSAVRVATATVTIVRAERIAPAVVAQRAPKQDRQISVREAKPLVEFY</sequence>
<accession>A0A840B3G3</accession>
<evidence type="ECO:0008006" key="4">
    <source>
        <dbReference type="Google" id="ProtNLM"/>
    </source>
</evidence>
<feature type="chain" id="PRO_5032590786" description="Secreted protein" evidence="1">
    <location>
        <begin position="17"/>
        <end position="70"/>
    </location>
</feature>
<keyword evidence="1" id="KW-0732">Signal</keyword>